<name>A0AAD1YA33_EUPCR</name>
<feature type="region of interest" description="Disordered" evidence="1">
    <location>
        <begin position="58"/>
        <end position="77"/>
    </location>
</feature>
<dbReference type="AlphaFoldDB" id="A0AAD1YA33"/>
<evidence type="ECO:0000256" key="1">
    <source>
        <dbReference type="SAM" id="MobiDB-lite"/>
    </source>
</evidence>
<dbReference type="Proteomes" id="UP001295684">
    <property type="component" value="Unassembled WGS sequence"/>
</dbReference>
<protein>
    <submittedName>
        <fullName evidence="2">Uncharacterized protein</fullName>
    </submittedName>
</protein>
<evidence type="ECO:0000313" key="2">
    <source>
        <dbReference type="EMBL" id="CAI2387299.1"/>
    </source>
</evidence>
<dbReference type="EMBL" id="CAMPGE010029813">
    <property type="protein sequence ID" value="CAI2387299.1"/>
    <property type="molecule type" value="Genomic_DNA"/>
</dbReference>
<accession>A0AAD1YA33</accession>
<comment type="caution">
    <text evidence="2">The sequence shown here is derived from an EMBL/GenBank/DDBJ whole genome shotgun (WGS) entry which is preliminary data.</text>
</comment>
<proteinExistence type="predicted"/>
<organism evidence="2 3">
    <name type="scientific">Euplotes crassus</name>
    <dbReference type="NCBI Taxonomy" id="5936"/>
    <lineage>
        <taxon>Eukaryota</taxon>
        <taxon>Sar</taxon>
        <taxon>Alveolata</taxon>
        <taxon>Ciliophora</taxon>
        <taxon>Intramacronucleata</taxon>
        <taxon>Spirotrichea</taxon>
        <taxon>Hypotrichia</taxon>
        <taxon>Euplotida</taxon>
        <taxon>Euplotidae</taxon>
        <taxon>Moneuplotes</taxon>
    </lineage>
</organism>
<sequence length="274" mass="31398">MFGFWEIEDDSSMKLELARVNGFSIGEDEVQAKSLLTDSYDCEEKHLNVAHEKPITLNEEIRKEEEKDETNQTLNPPKIDKSIKEEKISEIDIQSTFMKQMEDCPMKNKIHINTILSQSTTLLECIIFLELDEDDELASGMLDTPPDKILKAMELSSALNLSISQSKFLIVPKDNPSGLNKECKVNSTEEKFTGDSNKMNTKSYKFMISISFLWHHKDTSNESIAKKIPKFIFNQITDTFTKISRFIRSKAILDEYDDEEECSLSSGFISQLTH</sequence>
<reference evidence="2" key="1">
    <citation type="submission" date="2023-07" db="EMBL/GenBank/DDBJ databases">
        <authorList>
            <consortium name="AG Swart"/>
            <person name="Singh M."/>
            <person name="Singh A."/>
            <person name="Seah K."/>
            <person name="Emmerich C."/>
        </authorList>
    </citation>
    <scope>NUCLEOTIDE SEQUENCE</scope>
    <source>
        <strain evidence="2">DP1</strain>
    </source>
</reference>
<keyword evidence="3" id="KW-1185">Reference proteome</keyword>
<gene>
    <name evidence="2" type="ORF">ECRASSUSDP1_LOCUS28929</name>
</gene>
<evidence type="ECO:0000313" key="3">
    <source>
        <dbReference type="Proteomes" id="UP001295684"/>
    </source>
</evidence>